<dbReference type="Gene3D" id="3.40.630.30">
    <property type="match status" value="1"/>
</dbReference>
<name>A0A5C7FCF5_9BACI</name>
<dbReference type="AlphaFoldDB" id="A0A5C7FCF5"/>
<dbReference type="EMBL" id="CP144914">
    <property type="protein sequence ID" value="WWD79020.1"/>
    <property type="molecule type" value="Genomic_DNA"/>
</dbReference>
<dbReference type="SUPFAM" id="SSF55729">
    <property type="entry name" value="Acyl-CoA N-acyltransferases (Nat)"/>
    <property type="match status" value="1"/>
</dbReference>
<accession>A0A5C7FCF5</accession>
<dbReference type="InterPro" id="IPR000182">
    <property type="entry name" value="GNAT_dom"/>
</dbReference>
<dbReference type="InterPro" id="IPR051908">
    <property type="entry name" value="Ribosomal_N-acetyltransferase"/>
</dbReference>
<evidence type="ECO:0000313" key="2">
    <source>
        <dbReference type="EMBL" id="WWD79020.1"/>
    </source>
</evidence>
<feature type="domain" description="N-acetyltransferase" evidence="1">
    <location>
        <begin position="10"/>
        <end position="176"/>
    </location>
</feature>
<dbReference type="KEGG" id="ahal:FTX54_011365"/>
<dbReference type="EC" id="2.-.-.-" evidence="2"/>
<keyword evidence="3" id="KW-1185">Reference proteome</keyword>
<dbReference type="GO" id="GO:1990189">
    <property type="term" value="F:protein N-terminal-serine acetyltransferase activity"/>
    <property type="evidence" value="ECO:0007669"/>
    <property type="project" value="TreeGrafter"/>
</dbReference>
<dbReference type="Proteomes" id="UP000321816">
    <property type="component" value="Chromosome"/>
</dbReference>
<dbReference type="Pfam" id="PF13302">
    <property type="entry name" value="Acetyltransf_3"/>
    <property type="match status" value="1"/>
</dbReference>
<sequence length="183" mass="21035">MYKATIDSETHLAILEPRHAKELYQVIDDSRETIGEWLSFPSHTNKVDDTAAFIKKSLKRLAENNGYWAGIWHNGRIAGSIGFLYIDWSAKKTEIGYWLGDEFTGKGLAAKALSQFIDHSFNDLGLRKIEVNTASKNLRSRTIPEKLGFTQEGTIRNYEYLNGEYHDRVIYGLLKEEWHLPIK</sequence>
<keyword evidence="2" id="KW-0808">Transferase</keyword>
<dbReference type="GO" id="GO:0005737">
    <property type="term" value="C:cytoplasm"/>
    <property type="evidence" value="ECO:0007669"/>
    <property type="project" value="TreeGrafter"/>
</dbReference>
<organism evidence="2 3">
    <name type="scientific">Alkalicoccus halolimnae</name>
    <dbReference type="NCBI Taxonomy" id="1667239"/>
    <lineage>
        <taxon>Bacteria</taxon>
        <taxon>Bacillati</taxon>
        <taxon>Bacillota</taxon>
        <taxon>Bacilli</taxon>
        <taxon>Bacillales</taxon>
        <taxon>Bacillaceae</taxon>
        <taxon>Alkalicoccus</taxon>
    </lineage>
</organism>
<dbReference type="PANTHER" id="PTHR43441:SF11">
    <property type="entry name" value="RIBOSOMAL-PROTEIN-SERINE ACETYLTRANSFERASE"/>
    <property type="match status" value="1"/>
</dbReference>
<gene>
    <name evidence="2" type="ORF">FTX54_011365</name>
</gene>
<dbReference type="PROSITE" id="PS51186">
    <property type="entry name" value="GNAT"/>
    <property type="match status" value="1"/>
</dbReference>
<dbReference type="PANTHER" id="PTHR43441">
    <property type="entry name" value="RIBOSOMAL-PROTEIN-SERINE ACETYLTRANSFERASE"/>
    <property type="match status" value="1"/>
</dbReference>
<protein>
    <submittedName>
        <fullName evidence="2">GNAT family protein</fullName>
        <ecNumber evidence="2">2.-.-.-</ecNumber>
    </submittedName>
</protein>
<reference evidence="2 3" key="1">
    <citation type="submission" date="2024-01" db="EMBL/GenBank/DDBJ databases">
        <title>Complete Genome Sequence of Alkalicoccus halolimnae BZ-SZ-XJ29T, a Moderately Halophilic Bacterium Isolated from a Salt Lake.</title>
        <authorList>
            <person name="Zhao B."/>
        </authorList>
    </citation>
    <scope>NUCLEOTIDE SEQUENCE [LARGE SCALE GENOMIC DNA]</scope>
    <source>
        <strain evidence="2 3">BZ-SZ-XJ29</strain>
    </source>
</reference>
<dbReference type="InterPro" id="IPR016181">
    <property type="entry name" value="Acyl_CoA_acyltransferase"/>
</dbReference>
<dbReference type="OrthoDB" id="9784707at2"/>
<evidence type="ECO:0000313" key="3">
    <source>
        <dbReference type="Proteomes" id="UP000321816"/>
    </source>
</evidence>
<dbReference type="GO" id="GO:0008999">
    <property type="term" value="F:protein-N-terminal-alanine acetyltransferase activity"/>
    <property type="evidence" value="ECO:0007669"/>
    <property type="project" value="TreeGrafter"/>
</dbReference>
<evidence type="ECO:0000259" key="1">
    <source>
        <dbReference type="PROSITE" id="PS51186"/>
    </source>
</evidence>
<dbReference type="RefSeq" id="WP_147805192.1">
    <property type="nucleotide sequence ID" value="NZ_CP144914.1"/>
</dbReference>
<proteinExistence type="predicted"/>